<dbReference type="KEGG" id="micc:AUP74_03113"/>
<accession>A0A1C9WBF8</accession>
<evidence type="ECO:0000313" key="3">
    <source>
        <dbReference type="Proteomes" id="UP000095672"/>
    </source>
</evidence>
<name>A0A1C9WBF8_9GAMM</name>
<evidence type="ECO:0000259" key="1">
    <source>
        <dbReference type="Pfam" id="PF13449"/>
    </source>
</evidence>
<feature type="domain" description="Phytase-like" evidence="1">
    <location>
        <begin position="44"/>
        <end position="247"/>
    </location>
</feature>
<gene>
    <name evidence="2" type="ORF">AUP74_03113</name>
</gene>
<dbReference type="PATRIC" id="fig|1769779.3.peg.3090"/>
<reference evidence="3" key="1">
    <citation type="submission" date="2016-01" db="EMBL/GenBank/DDBJ databases">
        <title>Complete genome sequence of Microbulbifer sp. CCB-MM1, a halophile isolated from Matang Mangrove Forest, Perak.</title>
        <authorList>
            <person name="Moh T.H."/>
            <person name="Dinesh B."/>
            <person name="Lau N.-S."/>
            <person name="Go F."/>
            <person name="Alexander Chong S.-C."/>
        </authorList>
    </citation>
    <scope>NUCLEOTIDE SEQUENCE [LARGE SCALE GENOMIC DNA]</scope>
    <source>
        <strain evidence="3">CCB-MM1</strain>
    </source>
</reference>
<dbReference type="InterPro" id="IPR027372">
    <property type="entry name" value="Phytase-like_dom"/>
</dbReference>
<dbReference type="STRING" id="1769779.AUP74_03113"/>
<dbReference type="Proteomes" id="UP000095672">
    <property type="component" value="Chromosome"/>
</dbReference>
<dbReference type="Pfam" id="PF13449">
    <property type="entry name" value="Phytase-like"/>
    <property type="match status" value="1"/>
</dbReference>
<dbReference type="AlphaFoldDB" id="A0A1C9WBF8"/>
<proteinExistence type="predicted"/>
<sequence length="327" mass="36037">MPRWLHFLPAVFLAGWTLSCPAETVRPAKLLGAWWLEGSAGLDISGLSFCNGQLLAISDKRDDRVYRVRLPDSEEVRVASLDLFREFPAPEAPDGGGLVNRLAALVRPDAQMDFEGITCDGSTPYLVSERHERIARLSGEGDRAEAEWLPLRWREMAVQQGYLTIFNAGSEGIVLSGSPAAPVFWVALERKPRGLLRITTALKDGAGAKELRLLQLPPVSGLSFRGRPEDLTGLDVFEGGLYTLERNAFAVCRRSLESLEAQWCIDYGDVEEAPQFVYADTHFGKGEGLAVNERGIFVVLDNNNVARAADPSDQRALLMHLAHPDRP</sequence>
<dbReference type="RefSeq" id="WP_083261143.1">
    <property type="nucleotide sequence ID" value="NZ_CP014143.1"/>
</dbReference>
<evidence type="ECO:0000313" key="2">
    <source>
        <dbReference type="EMBL" id="AOS98479.1"/>
    </source>
</evidence>
<dbReference type="OrthoDB" id="6195379at2"/>
<dbReference type="PROSITE" id="PS51257">
    <property type="entry name" value="PROKAR_LIPOPROTEIN"/>
    <property type="match status" value="1"/>
</dbReference>
<keyword evidence="3" id="KW-1185">Reference proteome</keyword>
<organism evidence="2 3">
    <name type="scientific">Microbulbifer aggregans</name>
    <dbReference type="NCBI Taxonomy" id="1769779"/>
    <lineage>
        <taxon>Bacteria</taxon>
        <taxon>Pseudomonadati</taxon>
        <taxon>Pseudomonadota</taxon>
        <taxon>Gammaproteobacteria</taxon>
        <taxon>Cellvibrionales</taxon>
        <taxon>Microbulbiferaceae</taxon>
        <taxon>Microbulbifer</taxon>
    </lineage>
</organism>
<protein>
    <recommendedName>
        <fullName evidence="1">Phytase-like domain-containing protein</fullName>
    </recommendedName>
</protein>
<dbReference type="EMBL" id="CP014143">
    <property type="protein sequence ID" value="AOS98479.1"/>
    <property type="molecule type" value="Genomic_DNA"/>
</dbReference>